<reference evidence="2" key="1">
    <citation type="submission" date="2020-11" db="EMBL/GenBank/DDBJ databases">
        <authorList>
            <person name="Tran Van P."/>
        </authorList>
    </citation>
    <scope>NUCLEOTIDE SEQUENCE</scope>
</reference>
<evidence type="ECO:0000313" key="3">
    <source>
        <dbReference type="Proteomes" id="UP000677054"/>
    </source>
</evidence>
<proteinExistence type="predicted"/>
<gene>
    <name evidence="2" type="ORF">DSTB1V02_LOCUS4677</name>
</gene>
<feature type="region of interest" description="Disordered" evidence="1">
    <location>
        <begin position="54"/>
        <end position="93"/>
    </location>
</feature>
<dbReference type="EMBL" id="LR900228">
    <property type="protein sequence ID" value="CAD7244790.1"/>
    <property type="molecule type" value="Genomic_DNA"/>
</dbReference>
<dbReference type="AlphaFoldDB" id="A0A7R9A3G1"/>
<organism evidence="2">
    <name type="scientific">Darwinula stevensoni</name>
    <dbReference type="NCBI Taxonomy" id="69355"/>
    <lineage>
        <taxon>Eukaryota</taxon>
        <taxon>Metazoa</taxon>
        <taxon>Ecdysozoa</taxon>
        <taxon>Arthropoda</taxon>
        <taxon>Crustacea</taxon>
        <taxon>Oligostraca</taxon>
        <taxon>Ostracoda</taxon>
        <taxon>Podocopa</taxon>
        <taxon>Podocopida</taxon>
        <taxon>Darwinulocopina</taxon>
        <taxon>Darwinuloidea</taxon>
        <taxon>Darwinulidae</taxon>
        <taxon>Darwinula</taxon>
    </lineage>
</organism>
<evidence type="ECO:0000256" key="1">
    <source>
        <dbReference type="SAM" id="MobiDB-lite"/>
    </source>
</evidence>
<dbReference type="Proteomes" id="UP000677054">
    <property type="component" value="Unassembled WGS sequence"/>
</dbReference>
<evidence type="ECO:0000313" key="2">
    <source>
        <dbReference type="EMBL" id="CAD7244790.1"/>
    </source>
</evidence>
<sequence length="222" mass="24925">MAPSDTNRYGLPGRLHANGTIGFGICKLDDPMKTGLLSREASIADASTTRCFPPVQRRLGETGRHSGDATVSLDEAPDRLISPRRSSRDEDSDVSHSRFRFSGFSIPMAAITMGLLFFEGSQGHFNRVQHNRYHRTSGFQPLRGFQPLSGYQSYSGFRPVSGYQSYSGFRPVSGYQSYSGFRPVSGYHTHGHAAVRPTARKNFSRRWYHKPHKHLKSKTYPH</sequence>
<feature type="compositionally biased region" description="Basic and acidic residues" evidence="1">
    <location>
        <begin position="58"/>
        <end position="67"/>
    </location>
</feature>
<keyword evidence="3" id="KW-1185">Reference proteome</keyword>
<protein>
    <submittedName>
        <fullName evidence="2">Uncharacterized protein</fullName>
    </submittedName>
</protein>
<dbReference type="OrthoDB" id="8962342at2759"/>
<accession>A0A7R9A3G1</accession>
<dbReference type="EMBL" id="CAJPEV010000711">
    <property type="protein sequence ID" value="CAG0887830.1"/>
    <property type="molecule type" value="Genomic_DNA"/>
</dbReference>
<name>A0A7R9A3G1_9CRUS</name>